<dbReference type="AlphaFoldDB" id="A0A166CL50"/>
<dbReference type="EMBL" id="KV428081">
    <property type="protein sequence ID" value="KZT37580.1"/>
    <property type="molecule type" value="Genomic_DNA"/>
</dbReference>
<evidence type="ECO:0000256" key="1">
    <source>
        <dbReference type="SAM" id="Phobius"/>
    </source>
</evidence>
<accession>A0A166CL50</accession>
<evidence type="ECO:0000313" key="3">
    <source>
        <dbReference type="Proteomes" id="UP000076798"/>
    </source>
</evidence>
<reference evidence="2 3" key="1">
    <citation type="journal article" date="2016" name="Mol. Biol. Evol.">
        <title>Comparative Genomics of Early-Diverging Mushroom-Forming Fungi Provides Insights into the Origins of Lignocellulose Decay Capabilities.</title>
        <authorList>
            <person name="Nagy L.G."/>
            <person name="Riley R."/>
            <person name="Tritt A."/>
            <person name="Adam C."/>
            <person name="Daum C."/>
            <person name="Floudas D."/>
            <person name="Sun H."/>
            <person name="Yadav J.S."/>
            <person name="Pangilinan J."/>
            <person name="Larsson K.H."/>
            <person name="Matsuura K."/>
            <person name="Barry K."/>
            <person name="Labutti K."/>
            <person name="Kuo R."/>
            <person name="Ohm R.A."/>
            <person name="Bhattacharya S.S."/>
            <person name="Shirouzu T."/>
            <person name="Yoshinaga Y."/>
            <person name="Martin F.M."/>
            <person name="Grigoriev I.V."/>
            <person name="Hibbett D.S."/>
        </authorList>
    </citation>
    <scope>NUCLEOTIDE SEQUENCE [LARGE SCALE GENOMIC DNA]</scope>
    <source>
        <strain evidence="2 3">HHB10207 ss-3</strain>
    </source>
</reference>
<keyword evidence="1" id="KW-0472">Membrane</keyword>
<dbReference type="Proteomes" id="UP000076798">
    <property type="component" value="Unassembled WGS sequence"/>
</dbReference>
<keyword evidence="3" id="KW-1185">Reference proteome</keyword>
<proteinExistence type="predicted"/>
<feature type="transmembrane region" description="Helical" evidence="1">
    <location>
        <begin position="21"/>
        <end position="43"/>
    </location>
</feature>
<protein>
    <submittedName>
        <fullName evidence="2">Uncharacterized protein</fullName>
    </submittedName>
</protein>
<keyword evidence="1" id="KW-1133">Transmembrane helix</keyword>
<evidence type="ECO:0000313" key="2">
    <source>
        <dbReference type="EMBL" id="KZT37580.1"/>
    </source>
</evidence>
<name>A0A166CL50_9AGAM</name>
<sequence length="533" mass="60830">MTGLLYQIFNLSGSFEQSTPRILAAWAVGVVLSSGILVVVLAATTHALVYEVSPFGGPVSKVLFQSARVMSVPFDWLMGKVDDIAGWLDCRIASIPFYRILPVVGRVLAWPLWLCSLLVDQWRVKLDQSDRGKLLKAFMDLMSEASDPKLLERAVGSFSYIEWSENGKGAVDQLEKTRNRLMATDTSVRVRETLRARAKQLAPSDSRKLRNMGERLTKELVQFFLGIHSYPRDFGGSLRLFEFEEKFLDTSFGEDNTDLRPLAALPFEECVARVLCSYNHEGKLGDRRSIFDLAEIHCWRLLREGKVDDVTRILSHVDRLDLIKSYIQVPGLIFPSVVKFIVKDDKHEILRKINEFVREIDQSRLGPQSLSKVFSVLASPPPTNLDLSPLIDHFSRHPRYRTWWEISDIITAYLSSFDLPQLSDSTAVRQFLQQCVDTEFRNKYGTRYPTNNKTRARARDLLAGELSSSFPLHSIDRTRRTQSPPFFSHRSDRLYIQPTSVAISLSIQRTDSQQCLSARPSPLPFPSFREYRC</sequence>
<keyword evidence="1" id="KW-0812">Transmembrane</keyword>
<organism evidence="2 3">
    <name type="scientific">Sistotremastrum suecicum HHB10207 ss-3</name>
    <dbReference type="NCBI Taxonomy" id="1314776"/>
    <lineage>
        <taxon>Eukaryota</taxon>
        <taxon>Fungi</taxon>
        <taxon>Dikarya</taxon>
        <taxon>Basidiomycota</taxon>
        <taxon>Agaricomycotina</taxon>
        <taxon>Agaricomycetes</taxon>
        <taxon>Sistotremastrales</taxon>
        <taxon>Sistotremastraceae</taxon>
        <taxon>Sistotremastrum</taxon>
    </lineage>
</organism>
<gene>
    <name evidence="2" type="ORF">SISSUDRAFT_838077</name>
</gene>